<evidence type="ECO:0000313" key="3">
    <source>
        <dbReference type="EMBL" id="RZS60045.1"/>
    </source>
</evidence>
<feature type="compositionally biased region" description="Low complexity" evidence="1">
    <location>
        <begin position="1"/>
        <end position="16"/>
    </location>
</feature>
<proteinExistence type="predicted"/>
<dbReference type="AlphaFoldDB" id="A0A4Q7LY28"/>
<dbReference type="RefSeq" id="WP_130411664.1">
    <property type="nucleotide sequence ID" value="NZ_SGWX01000001.1"/>
</dbReference>
<dbReference type="InterPro" id="IPR017196">
    <property type="entry name" value="ECF_substrate-spec_UCP037395"/>
</dbReference>
<sequence>MTAPARAPAPASASGPDPGGRADRAPRVRAVPLAPRARVTLVAAALIGLLAFTWPLLVDPSSLVGDDRTGASVAPVVMGVVLLVVAGLVLVELSAREVRTTTLAMLGVLAAIGSIVRPLGAGAGGLETVFFLIVLGGRAFGAGFGYLLGALTIFASALVTAGVGPWMPYQMVAAAFVGLGAGLLPPTRAGSRAEVALLGAYGFVASFAYGYLLDLAFWPFVFGTGSQAGFDPAAGPWANLRTFAVVNTVTSLGWNLGRAITCVVLLTVLGPGLLHVLRRTARRAVFAA</sequence>
<keyword evidence="2" id="KW-0472">Membrane</keyword>
<dbReference type="EMBL" id="SGWX01000001">
    <property type="protein sequence ID" value="RZS60045.1"/>
    <property type="molecule type" value="Genomic_DNA"/>
</dbReference>
<dbReference type="Proteomes" id="UP000293852">
    <property type="component" value="Unassembled WGS sequence"/>
</dbReference>
<keyword evidence="2" id="KW-0812">Transmembrane</keyword>
<accession>A0A4Q7LY28</accession>
<reference evidence="3 4" key="1">
    <citation type="submission" date="2019-02" db="EMBL/GenBank/DDBJ databases">
        <title>Sequencing the genomes of 1000 actinobacteria strains.</title>
        <authorList>
            <person name="Klenk H.-P."/>
        </authorList>
    </citation>
    <scope>NUCLEOTIDE SEQUENCE [LARGE SCALE GENOMIC DNA]</scope>
    <source>
        <strain evidence="3 4">DSM 16932</strain>
    </source>
</reference>
<feature type="transmembrane region" description="Helical" evidence="2">
    <location>
        <begin position="69"/>
        <end position="91"/>
    </location>
</feature>
<evidence type="ECO:0000313" key="4">
    <source>
        <dbReference type="Proteomes" id="UP000293852"/>
    </source>
</evidence>
<keyword evidence="4" id="KW-1185">Reference proteome</keyword>
<gene>
    <name evidence="3" type="ORF">EV386_0286</name>
</gene>
<protein>
    <submittedName>
        <fullName evidence="3">Energy-coupling factor transport system substrate-specific component</fullName>
    </submittedName>
</protein>
<dbReference type="PIRSF" id="PIRSF037395">
    <property type="entry name" value="UCP037395_ABCper"/>
    <property type="match status" value="1"/>
</dbReference>
<organism evidence="3 4">
    <name type="scientific">Xylanimonas ulmi</name>
    <dbReference type="NCBI Taxonomy" id="228973"/>
    <lineage>
        <taxon>Bacteria</taxon>
        <taxon>Bacillati</taxon>
        <taxon>Actinomycetota</taxon>
        <taxon>Actinomycetes</taxon>
        <taxon>Micrococcales</taxon>
        <taxon>Promicromonosporaceae</taxon>
        <taxon>Xylanimonas</taxon>
    </lineage>
</organism>
<feature type="transmembrane region" description="Helical" evidence="2">
    <location>
        <begin position="39"/>
        <end position="57"/>
    </location>
</feature>
<keyword evidence="2" id="KW-1133">Transmembrane helix</keyword>
<feature type="region of interest" description="Disordered" evidence="1">
    <location>
        <begin position="1"/>
        <end position="24"/>
    </location>
</feature>
<feature type="transmembrane region" description="Helical" evidence="2">
    <location>
        <begin position="98"/>
        <end position="115"/>
    </location>
</feature>
<dbReference type="Gene3D" id="1.10.1760.20">
    <property type="match status" value="1"/>
</dbReference>
<dbReference type="OrthoDB" id="501320at2"/>
<evidence type="ECO:0000256" key="2">
    <source>
        <dbReference type="SAM" id="Phobius"/>
    </source>
</evidence>
<feature type="transmembrane region" description="Helical" evidence="2">
    <location>
        <begin position="256"/>
        <end position="277"/>
    </location>
</feature>
<name>A0A4Q7LY28_9MICO</name>
<comment type="caution">
    <text evidence="3">The sequence shown here is derived from an EMBL/GenBank/DDBJ whole genome shotgun (WGS) entry which is preliminary data.</text>
</comment>
<feature type="transmembrane region" description="Helical" evidence="2">
    <location>
        <begin position="198"/>
        <end position="221"/>
    </location>
</feature>
<feature type="transmembrane region" description="Helical" evidence="2">
    <location>
        <begin position="144"/>
        <end position="163"/>
    </location>
</feature>
<evidence type="ECO:0000256" key="1">
    <source>
        <dbReference type="SAM" id="MobiDB-lite"/>
    </source>
</evidence>